<sequence>MTTLPQILNRVLVLLKDENNKAEKIVGSSCYWLPLSLTYDNLVRSKEITPISELPPETKKHYWGQVKGLDVPRYTKIMIVQALYLFDLINEK</sequence>
<accession>A0ABW6AD51</accession>
<evidence type="ECO:0000313" key="2">
    <source>
        <dbReference type="Proteomes" id="UP001597511"/>
    </source>
</evidence>
<proteinExistence type="predicted"/>
<dbReference type="RefSeq" id="WP_386103277.1">
    <property type="nucleotide sequence ID" value="NZ_JBHUOZ010000003.1"/>
</dbReference>
<dbReference type="EMBL" id="JBHUOZ010000003">
    <property type="protein sequence ID" value="MFD2921996.1"/>
    <property type="molecule type" value="Genomic_DNA"/>
</dbReference>
<gene>
    <name evidence="1" type="ORF">ACFS6H_19910</name>
</gene>
<reference evidence="2" key="1">
    <citation type="journal article" date="2019" name="Int. J. Syst. Evol. Microbiol.">
        <title>The Global Catalogue of Microorganisms (GCM) 10K type strain sequencing project: providing services to taxonomists for standard genome sequencing and annotation.</title>
        <authorList>
            <consortium name="The Broad Institute Genomics Platform"/>
            <consortium name="The Broad Institute Genome Sequencing Center for Infectious Disease"/>
            <person name="Wu L."/>
            <person name="Ma J."/>
        </authorList>
    </citation>
    <scope>NUCLEOTIDE SEQUENCE [LARGE SCALE GENOMIC DNA]</scope>
    <source>
        <strain evidence="2">KCTC 23299</strain>
    </source>
</reference>
<organism evidence="1 2">
    <name type="scientific">Terrimonas rubra</name>
    <dbReference type="NCBI Taxonomy" id="1035890"/>
    <lineage>
        <taxon>Bacteria</taxon>
        <taxon>Pseudomonadati</taxon>
        <taxon>Bacteroidota</taxon>
        <taxon>Chitinophagia</taxon>
        <taxon>Chitinophagales</taxon>
        <taxon>Chitinophagaceae</taxon>
        <taxon>Terrimonas</taxon>
    </lineage>
</organism>
<comment type="caution">
    <text evidence="1">The sequence shown here is derived from an EMBL/GenBank/DDBJ whole genome shotgun (WGS) entry which is preliminary data.</text>
</comment>
<name>A0ABW6AD51_9BACT</name>
<keyword evidence="2" id="KW-1185">Reference proteome</keyword>
<evidence type="ECO:0000313" key="1">
    <source>
        <dbReference type="EMBL" id="MFD2921996.1"/>
    </source>
</evidence>
<protein>
    <submittedName>
        <fullName evidence="1">Uncharacterized protein</fullName>
    </submittedName>
</protein>
<dbReference type="Proteomes" id="UP001597511">
    <property type="component" value="Unassembled WGS sequence"/>
</dbReference>